<keyword evidence="3" id="KW-0274">FAD</keyword>
<evidence type="ECO:0000256" key="2">
    <source>
        <dbReference type="ARBA" id="ARBA00022630"/>
    </source>
</evidence>
<dbReference type="Gene3D" id="3.30.465.10">
    <property type="match status" value="1"/>
</dbReference>
<accession>A0ABT6AZ24</accession>
<dbReference type="PANTHER" id="PTHR43716:SF2">
    <property type="entry name" value="BLL6224 PROTEIN"/>
    <property type="match status" value="1"/>
</dbReference>
<dbReference type="Gene3D" id="3.30.70.2190">
    <property type="match status" value="1"/>
</dbReference>
<keyword evidence="6" id="KW-1185">Reference proteome</keyword>
<dbReference type="InterPro" id="IPR051264">
    <property type="entry name" value="FAD-oxidored/transferase_4"/>
</dbReference>
<evidence type="ECO:0000313" key="6">
    <source>
        <dbReference type="Proteomes" id="UP001216674"/>
    </source>
</evidence>
<dbReference type="InterPro" id="IPR016171">
    <property type="entry name" value="Vanillyl_alc_oxidase_C-sub2"/>
</dbReference>
<comment type="similarity">
    <text evidence="1">Belongs to the FAD-binding oxidoreductase/transferase type 4 family.</text>
</comment>
<dbReference type="InterPro" id="IPR016164">
    <property type="entry name" value="FAD-linked_Oxase-like_C"/>
</dbReference>
<dbReference type="Gene3D" id="3.30.70.2740">
    <property type="match status" value="1"/>
</dbReference>
<name>A0ABT6AZ24_9BURK</name>
<evidence type="ECO:0000256" key="3">
    <source>
        <dbReference type="ARBA" id="ARBA00022827"/>
    </source>
</evidence>
<keyword evidence="2" id="KW-0285">Flavoprotein</keyword>
<dbReference type="InterPro" id="IPR006094">
    <property type="entry name" value="Oxid_FAD_bind_N"/>
</dbReference>
<dbReference type="InterPro" id="IPR036318">
    <property type="entry name" value="FAD-bd_PCMH-like_sf"/>
</dbReference>
<dbReference type="InterPro" id="IPR016166">
    <property type="entry name" value="FAD-bd_PCMH"/>
</dbReference>
<reference evidence="5 6" key="1">
    <citation type="submission" date="2023-03" db="EMBL/GenBank/DDBJ databases">
        <title>Draft assemblies of triclosan tolerant bacteria isolated from returned activated sludge.</title>
        <authorList>
            <person name="Van Hamelsveld S."/>
        </authorList>
    </citation>
    <scope>NUCLEOTIDE SEQUENCE [LARGE SCALE GENOMIC DNA]</scope>
    <source>
        <strain evidence="5 6">GW210010_S58</strain>
    </source>
</reference>
<protein>
    <submittedName>
        <fullName evidence="5">FAD-binding oxidoreductase</fullName>
    </submittedName>
</protein>
<evidence type="ECO:0000256" key="1">
    <source>
        <dbReference type="ARBA" id="ARBA00008000"/>
    </source>
</evidence>
<dbReference type="Pfam" id="PF02913">
    <property type="entry name" value="FAD-oxidase_C"/>
    <property type="match status" value="1"/>
</dbReference>
<feature type="domain" description="FAD-binding PCMH-type" evidence="4">
    <location>
        <begin position="39"/>
        <end position="220"/>
    </location>
</feature>
<dbReference type="SUPFAM" id="SSF55103">
    <property type="entry name" value="FAD-linked oxidases, C-terminal domain"/>
    <property type="match status" value="1"/>
</dbReference>
<dbReference type="Gene3D" id="3.30.43.10">
    <property type="entry name" value="Uridine Diphospho-n-acetylenolpyruvylglucosamine Reductase, domain 2"/>
    <property type="match status" value="1"/>
</dbReference>
<dbReference type="PROSITE" id="PS51387">
    <property type="entry name" value="FAD_PCMH"/>
    <property type="match status" value="1"/>
</dbReference>
<dbReference type="RefSeq" id="WP_276267951.1">
    <property type="nucleotide sequence ID" value="NZ_JARJLM010000542.1"/>
</dbReference>
<dbReference type="Pfam" id="PF01565">
    <property type="entry name" value="FAD_binding_4"/>
    <property type="match status" value="1"/>
</dbReference>
<comment type="caution">
    <text evidence="5">The sequence shown here is derived from an EMBL/GenBank/DDBJ whole genome shotgun (WGS) entry which is preliminary data.</text>
</comment>
<organism evidence="5 6">
    <name type="scientific">Cupriavidus basilensis</name>
    <dbReference type="NCBI Taxonomy" id="68895"/>
    <lineage>
        <taxon>Bacteria</taxon>
        <taxon>Pseudomonadati</taxon>
        <taxon>Pseudomonadota</taxon>
        <taxon>Betaproteobacteria</taxon>
        <taxon>Burkholderiales</taxon>
        <taxon>Burkholderiaceae</taxon>
        <taxon>Cupriavidus</taxon>
    </lineage>
</organism>
<dbReference type="Gene3D" id="1.10.45.10">
    <property type="entry name" value="Vanillyl-alcohol Oxidase, Chain A, domain 4"/>
    <property type="match status" value="1"/>
</dbReference>
<gene>
    <name evidence="5" type="ORF">P3W85_33765</name>
</gene>
<evidence type="ECO:0000313" key="5">
    <source>
        <dbReference type="EMBL" id="MDF3837865.1"/>
    </source>
</evidence>
<dbReference type="PANTHER" id="PTHR43716">
    <property type="entry name" value="D-2-HYDROXYGLUTARATE DEHYDROGENASE, MITOCHONDRIAL"/>
    <property type="match status" value="1"/>
</dbReference>
<dbReference type="Proteomes" id="UP001216674">
    <property type="component" value="Unassembled WGS sequence"/>
</dbReference>
<evidence type="ECO:0000259" key="4">
    <source>
        <dbReference type="PROSITE" id="PS51387"/>
    </source>
</evidence>
<dbReference type="InterPro" id="IPR004113">
    <property type="entry name" value="FAD-bd_oxidored_4_C"/>
</dbReference>
<dbReference type="EMBL" id="JARJLM010000542">
    <property type="protein sequence ID" value="MDF3837865.1"/>
    <property type="molecule type" value="Genomic_DNA"/>
</dbReference>
<dbReference type="InterPro" id="IPR016169">
    <property type="entry name" value="FAD-bd_PCMH_sub2"/>
</dbReference>
<proteinExistence type="inferred from homology"/>
<dbReference type="SUPFAM" id="SSF56176">
    <property type="entry name" value="FAD-binding/transporter-associated domain-like"/>
    <property type="match status" value="1"/>
</dbReference>
<sequence length="487" mass="51405">MQSGSDSFLALLSGIVGTANVLTRDVDMARYVSDWRRNYPGAARAVVRPASTSEVVRVVAACGLHGVPLVPQGGNTGLVGGSTPDASRTEVVLSLGRMTAVRGVDPLNNTMTLEAGCTVLAAQEAAAAQGRLFPLSLASEGSATVGGVLSTNAGGEQVLRYGNTRELTLGVEVVLADGQVLDSLAGLRKDNTGYDLKQLFIGSEGTLGVVTAVTFKLFPPPRTVITAWMAVRDPQAAVEMLSRLTGAVGERVTAFELIGREALSQVLAHPLAGMRDPLPDNCAWAVLFDVSETSPRLDPRPAVEDVLGEAMEDGLVADAVIAASERQAHELWALRDHVPEAQRLCGPSIKHDICVATSLIPVFIAEAGAALEQAMPGIRPVCFGHVGDGNLHYNQSKPAGMADDAFRAREDEVHELVHAVVARLHGSISAEHGIGRLKQAALLRYKSPVALDLMARVKTALDPLNTFNPGRVLPRERVSLATSSSHR</sequence>
<dbReference type="InterPro" id="IPR016167">
    <property type="entry name" value="FAD-bd_PCMH_sub1"/>
</dbReference>